<dbReference type="RefSeq" id="WP_182943909.1">
    <property type="nucleotide sequence ID" value="NZ_JABEQH010000015.1"/>
</dbReference>
<gene>
    <name evidence="1" type="ORF">HLH21_11525</name>
</gene>
<evidence type="ECO:0000313" key="2">
    <source>
        <dbReference type="Proteomes" id="UP000561066"/>
    </source>
</evidence>
<protein>
    <submittedName>
        <fullName evidence="1">Uncharacterized protein</fullName>
    </submittedName>
</protein>
<proteinExistence type="predicted"/>
<keyword evidence="2" id="KW-1185">Reference proteome</keyword>
<name>A0A7W4J8S8_9PROT</name>
<evidence type="ECO:0000313" key="1">
    <source>
        <dbReference type="EMBL" id="MBB2176552.1"/>
    </source>
</evidence>
<organism evidence="1 2">
    <name type="scientific">Gluconacetobacter johannae</name>
    <dbReference type="NCBI Taxonomy" id="112140"/>
    <lineage>
        <taxon>Bacteria</taxon>
        <taxon>Pseudomonadati</taxon>
        <taxon>Pseudomonadota</taxon>
        <taxon>Alphaproteobacteria</taxon>
        <taxon>Acetobacterales</taxon>
        <taxon>Acetobacteraceae</taxon>
        <taxon>Gluconacetobacter</taxon>
    </lineage>
</organism>
<sequence length="106" mass="11758">MTGTDQTARFPDTQGLIKAPRVAGRERIINGRLPADLYGGKNIENRARADATSLALFQQLDKHALVLTSGWITGRWRLIPSCHAGKLRSPCRRMWEELSVAKDAST</sequence>
<reference evidence="1 2" key="1">
    <citation type="submission" date="2020-04" db="EMBL/GenBank/DDBJ databases">
        <title>Description of novel Gluconacetobacter.</title>
        <authorList>
            <person name="Sombolestani A."/>
        </authorList>
    </citation>
    <scope>NUCLEOTIDE SEQUENCE [LARGE SCALE GENOMIC DNA]</scope>
    <source>
        <strain evidence="1 2">LMG 21312</strain>
    </source>
</reference>
<dbReference type="AlphaFoldDB" id="A0A7W4J8S8"/>
<comment type="caution">
    <text evidence="1">The sequence shown here is derived from an EMBL/GenBank/DDBJ whole genome shotgun (WGS) entry which is preliminary data.</text>
</comment>
<dbReference type="Proteomes" id="UP000561066">
    <property type="component" value="Unassembled WGS sequence"/>
</dbReference>
<accession>A0A7W4J8S8</accession>
<dbReference type="EMBL" id="JABEQH010000015">
    <property type="protein sequence ID" value="MBB2176552.1"/>
    <property type="molecule type" value="Genomic_DNA"/>
</dbReference>